<feature type="chain" id="PRO_5004919170" evidence="2">
    <location>
        <begin position="19"/>
        <end position="176"/>
    </location>
</feature>
<gene>
    <name evidence="3" type="ORF">SBOR_1692</name>
</gene>
<keyword evidence="1" id="KW-0472">Membrane</keyword>
<name>W9CMB7_SCLBF</name>
<keyword evidence="4" id="KW-1185">Reference proteome</keyword>
<dbReference type="OrthoDB" id="3543931at2759"/>
<keyword evidence="2" id="KW-0732">Signal</keyword>
<dbReference type="Proteomes" id="UP000019487">
    <property type="component" value="Unassembled WGS sequence"/>
</dbReference>
<evidence type="ECO:0000313" key="4">
    <source>
        <dbReference type="Proteomes" id="UP000019487"/>
    </source>
</evidence>
<evidence type="ECO:0000256" key="1">
    <source>
        <dbReference type="SAM" id="Phobius"/>
    </source>
</evidence>
<accession>W9CMB7</accession>
<evidence type="ECO:0000256" key="2">
    <source>
        <dbReference type="SAM" id="SignalP"/>
    </source>
</evidence>
<comment type="caution">
    <text evidence="3">The sequence shown here is derived from an EMBL/GenBank/DDBJ whole genome shotgun (WGS) entry which is preliminary data.</text>
</comment>
<keyword evidence="1" id="KW-1133">Transmembrane helix</keyword>
<dbReference type="HOGENOM" id="CLU_1547311_0_0_1"/>
<feature type="transmembrane region" description="Helical" evidence="1">
    <location>
        <begin position="154"/>
        <end position="175"/>
    </location>
</feature>
<keyword evidence="1" id="KW-0812">Transmembrane</keyword>
<evidence type="ECO:0000313" key="3">
    <source>
        <dbReference type="EMBL" id="ESZ97927.1"/>
    </source>
</evidence>
<dbReference type="AlphaFoldDB" id="W9CMB7"/>
<organism evidence="3 4">
    <name type="scientific">Sclerotinia borealis (strain F-4128)</name>
    <dbReference type="NCBI Taxonomy" id="1432307"/>
    <lineage>
        <taxon>Eukaryota</taxon>
        <taxon>Fungi</taxon>
        <taxon>Dikarya</taxon>
        <taxon>Ascomycota</taxon>
        <taxon>Pezizomycotina</taxon>
        <taxon>Leotiomycetes</taxon>
        <taxon>Helotiales</taxon>
        <taxon>Sclerotiniaceae</taxon>
        <taxon>Sclerotinia</taxon>
    </lineage>
</organism>
<feature type="signal peptide" evidence="2">
    <location>
        <begin position="1"/>
        <end position="18"/>
    </location>
</feature>
<dbReference type="EMBL" id="AYSA01000060">
    <property type="protein sequence ID" value="ESZ97927.1"/>
    <property type="molecule type" value="Genomic_DNA"/>
</dbReference>
<proteinExistence type="predicted"/>
<protein>
    <submittedName>
        <fullName evidence="3">Uncharacterized protein</fullName>
    </submittedName>
</protein>
<sequence length="176" mass="18171">MISRPFVALAHLVAIVTATSIPICVKDSSVTTPSTIASLSNYTTQFCTQIASSNFTSSANNSNMDYALISTISLDFTSTTTKCSGDNNSAANCENVYSILLSGCGNNNSTITGSGSIDTDCGIYAFQLINTNTNKTNANATTPLSKSGSGKTSGVSYCMVTGSVLCGVAALFGWFL</sequence>
<reference evidence="3 4" key="1">
    <citation type="journal article" date="2014" name="Genome Announc.">
        <title>Draft genome sequence of Sclerotinia borealis, a psychrophilic plant pathogenic fungus.</title>
        <authorList>
            <person name="Mardanov A.V."/>
            <person name="Beletsky A.V."/>
            <person name="Kadnikov V.V."/>
            <person name="Ignatov A.N."/>
            <person name="Ravin N.V."/>
        </authorList>
    </citation>
    <scope>NUCLEOTIDE SEQUENCE [LARGE SCALE GENOMIC DNA]</scope>
    <source>
        <strain evidence="4">F-4157</strain>
    </source>
</reference>